<dbReference type="Proteomes" id="UP000271031">
    <property type="component" value="Unassembled WGS sequence"/>
</dbReference>
<dbReference type="RefSeq" id="WP_122921525.1">
    <property type="nucleotide sequence ID" value="NZ_RHHQ01000029.1"/>
</dbReference>
<evidence type="ECO:0000313" key="2">
    <source>
        <dbReference type="Proteomes" id="UP000271031"/>
    </source>
</evidence>
<reference evidence="1 2" key="1">
    <citation type="submission" date="2018-10" db="EMBL/GenBank/DDBJ databases">
        <title>Phylogenomics of Brevibacillus.</title>
        <authorList>
            <person name="Dunlap C."/>
        </authorList>
    </citation>
    <scope>NUCLEOTIDE SEQUENCE [LARGE SCALE GENOMIC DNA]</scope>
    <source>
        <strain evidence="1 2">JCM 15716</strain>
    </source>
</reference>
<gene>
    <name evidence="1" type="ORF">EDM56_29630</name>
</gene>
<proteinExistence type="predicted"/>
<name>A0A3M8CTT5_9BACL</name>
<dbReference type="OrthoDB" id="2470547at2"/>
<protein>
    <submittedName>
        <fullName evidence="1">Uncharacterized protein</fullName>
    </submittedName>
</protein>
<evidence type="ECO:0000313" key="1">
    <source>
        <dbReference type="EMBL" id="RNB79200.1"/>
    </source>
</evidence>
<comment type="caution">
    <text evidence="1">The sequence shown here is derived from an EMBL/GenBank/DDBJ whole genome shotgun (WGS) entry which is preliminary data.</text>
</comment>
<dbReference type="EMBL" id="RHHQ01000029">
    <property type="protein sequence ID" value="RNB79200.1"/>
    <property type="molecule type" value="Genomic_DNA"/>
</dbReference>
<sequence length="77" mass="9110">MKRLAFATPEELTTYCMAEEVALIIEYRDEQGKQRQVTLKGDALGDLARYFGQRDVMAYFRKDKLFYEIKPDWLVKP</sequence>
<dbReference type="AlphaFoldDB" id="A0A3M8CTT5"/>
<organism evidence="1 2">
    <name type="scientific">Brevibacillus fluminis</name>
    <dbReference type="NCBI Taxonomy" id="511487"/>
    <lineage>
        <taxon>Bacteria</taxon>
        <taxon>Bacillati</taxon>
        <taxon>Bacillota</taxon>
        <taxon>Bacilli</taxon>
        <taxon>Bacillales</taxon>
        <taxon>Paenibacillaceae</taxon>
        <taxon>Brevibacillus</taxon>
    </lineage>
</organism>
<accession>A0A3M8CTT5</accession>
<keyword evidence="2" id="KW-1185">Reference proteome</keyword>